<dbReference type="GO" id="GO:0000423">
    <property type="term" value="P:mitophagy"/>
    <property type="evidence" value="ECO:0007669"/>
    <property type="project" value="EnsemblFungi"/>
</dbReference>
<keyword evidence="5 8" id="KW-1133">Transmembrane helix</keyword>
<feature type="transmembrane region" description="Helical" evidence="10">
    <location>
        <begin position="188"/>
        <end position="207"/>
    </location>
</feature>
<dbReference type="GO" id="GO:0043495">
    <property type="term" value="F:protein-membrane adaptor activity"/>
    <property type="evidence" value="ECO:0007669"/>
    <property type="project" value="EnsemblFungi"/>
</dbReference>
<dbReference type="GO" id="GO:0043529">
    <property type="term" value="C:GET complex"/>
    <property type="evidence" value="ECO:0007669"/>
    <property type="project" value="UniProtKB-UniRule"/>
</dbReference>
<feature type="transmembrane region" description="Helical" evidence="10">
    <location>
        <begin position="255"/>
        <end position="276"/>
    </location>
</feature>
<keyword evidence="3 8" id="KW-0256">Endoplasmic reticulum</keyword>
<dbReference type="GO" id="GO:0000139">
    <property type="term" value="C:Golgi membrane"/>
    <property type="evidence" value="ECO:0007669"/>
    <property type="project" value="UniProtKB-SubCell"/>
</dbReference>
<dbReference type="GeneID" id="11493576"/>
<evidence type="ECO:0000256" key="6">
    <source>
        <dbReference type="ARBA" id="ARBA00023034"/>
    </source>
</evidence>
<dbReference type="eggNOG" id="ENOG502QW0H">
    <property type="taxonomic scope" value="Eukaryota"/>
</dbReference>
<evidence type="ECO:0000313" key="11">
    <source>
        <dbReference type="EMBL" id="CCD22465.1"/>
    </source>
</evidence>
<dbReference type="GO" id="GO:0008320">
    <property type="term" value="F:protein transmembrane transporter activity"/>
    <property type="evidence" value="ECO:0007669"/>
    <property type="project" value="EnsemblFungi"/>
</dbReference>
<accession>G0W3S7</accession>
<evidence type="ECO:0000256" key="1">
    <source>
        <dbReference type="ARBA" id="ARBA00022448"/>
    </source>
</evidence>
<keyword evidence="4 8" id="KW-0931">ER-Golgi transport</keyword>
<dbReference type="STRING" id="1071378.G0W3S7"/>
<protein>
    <recommendedName>
        <fullName evidence="8">Golgi to ER traffic protein 2</fullName>
    </recommendedName>
</protein>
<keyword evidence="6 8" id="KW-0333">Golgi apparatus</keyword>
<evidence type="ECO:0000256" key="5">
    <source>
        <dbReference type="ARBA" id="ARBA00022989"/>
    </source>
</evidence>
<dbReference type="KEGG" id="ndi:NDAI_0A03080"/>
<comment type="subcellular location">
    <subcellularLocation>
        <location evidence="8">Endoplasmic reticulum membrane</location>
        <topology evidence="8">Multi-pass membrane protein</topology>
    </subcellularLocation>
    <subcellularLocation>
        <location evidence="8">Golgi apparatus membrane</location>
        <topology evidence="8">Multi-pass membrane protein</topology>
    </subcellularLocation>
</comment>
<dbReference type="RefSeq" id="XP_003667708.1">
    <property type="nucleotide sequence ID" value="XM_003667660.1"/>
</dbReference>
<comment type="subunit">
    <text evidence="8">Component of the Golgi to ER traffic (GET) complex, which is composed of GET1, GET2 and GET3. Within the complex, GET1 and GET2 form a heterotetramer which is stabilized by phosphatidylinositol binding and which binds to the GET3 homodimer.</text>
</comment>
<comment type="caution">
    <text evidence="8">Lacks conserved residue(s) required for the propagation of feature annotation.</text>
</comment>
<feature type="topological domain" description="Cytoplasmic" evidence="8">
    <location>
        <begin position="208"/>
        <end position="254"/>
    </location>
</feature>
<name>G0W3S7_NAUDC</name>
<feature type="compositionally biased region" description="Polar residues" evidence="9">
    <location>
        <begin position="25"/>
        <end position="46"/>
    </location>
</feature>
<dbReference type="InterPro" id="IPR028143">
    <property type="entry name" value="Get2/sif1"/>
</dbReference>
<keyword evidence="2 8" id="KW-0812">Transmembrane</keyword>
<dbReference type="Pfam" id="PF08690">
    <property type="entry name" value="GET2"/>
    <property type="match status" value="1"/>
</dbReference>
<proteinExistence type="inferred from homology"/>
<evidence type="ECO:0000256" key="10">
    <source>
        <dbReference type="SAM" id="Phobius"/>
    </source>
</evidence>
<dbReference type="PANTHER" id="PTHR28263">
    <property type="entry name" value="GOLGI TO ER TRAFFIC PROTEIN 2"/>
    <property type="match status" value="1"/>
</dbReference>
<keyword evidence="1 8" id="KW-0813">Transport</keyword>
<dbReference type="HAMAP" id="MF_03114">
    <property type="entry name" value="Get2"/>
    <property type="match status" value="1"/>
</dbReference>
<dbReference type="AlphaFoldDB" id="G0W3S7"/>
<evidence type="ECO:0000256" key="4">
    <source>
        <dbReference type="ARBA" id="ARBA00022892"/>
    </source>
</evidence>
<evidence type="ECO:0000256" key="8">
    <source>
        <dbReference type="HAMAP-Rule" id="MF_03114"/>
    </source>
</evidence>
<feature type="topological domain" description="Lumenal" evidence="8">
    <location>
        <begin position="276"/>
        <end position="277"/>
    </location>
</feature>
<gene>
    <name evidence="11" type="primary">NDAI0A03080</name>
    <name evidence="8" type="synonym">GET2</name>
    <name evidence="11" type="ordered locus">NDAI_0A03080</name>
</gene>
<dbReference type="GO" id="GO:0097051">
    <property type="term" value="P:establishment of protein localization to endoplasmic reticulum membrane"/>
    <property type="evidence" value="ECO:0007669"/>
    <property type="project" value="EnsemblFungi"/>
</dbReference>
<dbReference type="GO" id="GO:0005789">
    <property type="term" value="C:endoplasmic reticulum membrane"/>
    <property type="evidence" value="ECO:0007669"/>
    <property type="project" value="UniProtKB-SubCell"/>
</dbReference>
<dbReference type="GO" id="GO:0071816">
    <property type="term" value="P:tail-anchored membrane protein insertion into ER membrane"/>
    <property type="evidence" value="ECO:0007669"/>
    <property type="project" value="EnsemblFungi"/>
</dbReference>
<keyword evidence="7 8" id="KW-0472">Membrane</keyword>
<dbReference type="PANTHER" id="PTHR28263:SF1">
    <property type="entry name" value="GOLGI TO ER TRAFFIC PROTEIN 2"/>
    <property type="match status" value="1"/>
</dbReference>
<dbReference type="InterPro" id="IPR014802">
    <property type="entry name" value="GET2"/>
</dbReference>
<feature type="transmembrane region" description="Helical" evidence="10">
    <location>
        <begin position="157"/>
        <end position="176"/>
    </location>
</feature>
<keyword evidence="12" id="KW-1185">Reference proteome</keyword>
<evidence type="ECO:0000256" key="7">
    <source>
        <dbReference type="ARBA" id="ARBA00023136"/>
    </source>
</evidence>
<dbReference type="OMA" id="QYWDVLS"/>
<feature type="topological domain" description="Cytoplasmic" evidence="8">
    <location>
        <begin position="1"/>
        <end position="151"/>
    </location>
</feature>
<sequence length="277" mass="31306">MSEISEAEKRRILRERRQKKLANGGASNRLNKITGQVDSHLSTESPLETPKDQVSPIISATETPIPAAYTKAGVNKESHRAGDFKDNDPQVELFKKLAELQGADKSTPDLFSLLGSLKDGMSKTNEPAVGQPQINPVDEKMLQYHDYLVNRLKAYTILIRWLILLPFIYMVVSSSYASEMFFTKPSNFFMIFTSFEIITMSIYYQALQRIEEKNNVNTLNNSSIIMKIVSMVPEGVLPIKDLKGKAALILQYQQVLSMFVTDICFVIIMVGIFSYLY</sequence>
<comment type="similarity">
    <text evidence="8">Belongs to the GET2 family.</text>
</comment>
<evidence type="ECO:0000313" key="12">
    <source>
        <dbReference type="Proteomes" id="UP000000689"/>
    </source>
</evidence>
<evidence type="ECO:0000256" key="3">
    <source>
        <dbReference type="ARBA" id="ARBA00022824"/>
    </source>
</evidence>
<dbReference type="EMBL" id="HE580267">
    <property type="protein sequence ID" value="CCD22465.1"/>
    <property type="molecule type" value="Genomic_DNA"/>
</dbReference>
<comment type="function">
    <text evidence="8">Required for the post-translational delivery of tail-anchored (TA) proteins to the endoplasmic reticulum. Together with GET1, acts as a membrane receptor for soluble GET3, which recognizes and selectively binds the transmembrane domain of TA proteins in the cytosol. The GET complex cooperates with the HDEL receptor ERD2 to mediate the ATP-dependent retrieval of resident ER proteins that contain a C-terminal H-D-E-L retention signal from the Golgi to the ER.</text>
</comment>
<evidence type="ECO:0000256" key="9">
    <source>
        <dbReference type="SAM" id="MobiDB-lite"/>
    </source>
</evidence>
<evidence type="ECO:0000256" key="2">
    <source>
        <dbReference type="ARBA" id="ARBA00022692"/>
    </source>
</evidence>
<dbReference type="OrthoDB" id="4097053at2759"/>
<dbReference type="GO" id="GO:0032977">
    <property type="term" value="F:membrane insertase activity"/>
    <property type="evidence" value="ECO:0007669"/>
    <property type="project" value="EnsemblFungi"/>
</dbReference>
<dbReference type="HOGENOM" id="CLU_066477_0_0_1"/>
<feature type="region of interest" description="Disordered" evidence="9">
    <location>
        <begin position="18"/>
        <end position="56"/>
    </location>
</feature>
<dbReference type="GO" id="GO:0006890">
    <property type="term" value="P:retrograde vesicle-mediated transport, Golgi to endoplasmic reticulum"/>
    <property type="evidence" value="ECO:0007669"/>
    <property type="project" value="EnsemblFungi"/>
</dbReference>
<organism evidence="11 12">
    <name type="scientific">Naumovozyma dairenensis (strain ATCC 10597 / BCRC 20456 / CBS 421 / NBRC 0211 / NRRL Y-12639)</name>
    <name type="common">Saccharomyces dairenensis</name>
    <dbReference type="NCBI Taxonomy" id="1071378"/>
    <lineage>
        <taxon>Eukaryota</taxon>
        <taxon>Fungi</taxon>
        <taxon>Dikarya</taxon>
        <taxon>Ascomycota</taxon>
        <taxon>Saccharomycotina</taxon>
        <taxon>Saccharomycetes</taxon>
        <taxon>Saccharomycetales</taxon>
        <taxon>Saccharomycetaceae</taxon>
        <taxon>Naumovozyma</taxon>
    </lineage>
</organism>
<reference evidence="11 12" key="1">
    <citation type="journal article" date="2011" name="Proc. Natl. Acad. Sci. U.S.A.">
        <title>Evolutionary erosion of yeast sex chromosomes by mating-type switching accidents.</title>
        <authorList>
            <person name="Gordon J.L."/>
            <person name="Armisen D."/>
            <person name="Proux-Wera E."/>
            <person name="Oheigeartaigh S.S."/>
            <person name="Byrne K.P."/>
            <person name="Wolfe K.H."/>
        </authorList>
    </citation>
    <scope>NUCLEOTIDE SEQUENCE [LARGE SCALE GENOMIC DNA]</scope>
    <source>
        <strain evidence="12">ATCC 10597 / BCRC 20456 / CBS 421 / NBRC 0211 / NRRL Y-12639</strain>
    </source>
</reference>
<dbReference type="Proteomes" id="UP000000689">
    <property type="component" value="Chromosome 1"/>
</dbReference>